<evidence type="ECO:0000256" key="9">
    <source>
        <dbReference type="ARBA" id="ARBA00023180"/>
    </source>
</evidence>
<organism evidence="16 17">
    <name type="scientific">Denticeps clupeoides</name>
    <name type="common">denticle herring</name>
    <dbReference type="NCBI Taxonomy" id="299321"/>
    <lineage>
        <taxon>Eukaryota</taxon>
        <taxon>Metazoa</taxon>
        <taxon>Chordata</taxon>
        <taxon>Craniata</taxon>
        <taxon>Vertebrata</taxon>
        <taxon>Euteleostomi</taxon>
        <taxon>Actinopterygii</taxon>
        <taxon>Neopterygii</taxon>
        <taxon>Teleostei</taxon>
        <taxon>Clupei</taxon>
        <taxon>Clupeiformes</taxon>
        <taxon>Denticipitoidei</taxon>
        <taxon>Denticipitidae</taxon>
        <taxon>Denticeps</taxon>
    </lineage>
</organism>
<keyword evidence="5" id="KW-1003">Cell membrane</keyword>
<dbReference type="GeneTree" id="ENSGT00940000158610"/>
<reference evidence="16 17" key="1">
    <citation type="submission" date="2020-06" db="EMBL/GenBank/DDBJ databases">
        <authorList>
            <consortium name="Wellcome Sanger Institute Data Sharing"/>
        </authorList>
    </citation>
    <scope>NUCLEOTIDE SEQUENCE [LARGE SCALE GENOMIC DNA]</scope>
</reference>
<evidence type="ECO:0000256" key="1">
    <source>
        <dbReference type="ARBA" id="ARBA00004487"/>
    </source>
</evidence>
<evidence type="ECO:0000256" key="11">
    <source>
        <dbReference type="ARBA" id="ARBA00029385"/>
    </source>
</evidence>
<evidence type="ECO:0000256" key="13">
    <source>
        <dbReference type="ARBA" id="ARBA00032520"/>
    </source>
</evidence>
<protein>
    <recommendedName>
        <fullName evidence="4">Phospholipid phosphatase-related protein type 1</fullName>
    </recommendedName>
    <alternativeName>
        <fullName evidence="12">Inactive 2-lysophosphatidate phosphatase PLPPR1</fullName>
    </alternativeName>
    <alternativeName>
        <fullName evidence="13">Lipid phosphate phosphatase-related protein type 1</fullName>
    </alternativeName>
</protein>
<dbReference type="AlphaFoldDB" id="A0AAY4CXN9"/>
<feature type="transmembrane region" description="Helical" evidence="14">
    <location>
        <begin position="214"/>
        <end position="232"/>
    </location>
</feature>
<dbReference type="GO" id="GO:0046839">
    <property type="term" value="P:phospholipid dephosphorylation"/>
    <property type="evidence" value="ECO:0007669"/>
    <property type="project" value="TreeGrafter"/>
</dbReference>
<comment type="similarity">
    <text evidence="3">Belongs to the PA-phosphatase related phosphoesterase family.</text>
</comment>
<keyword evidence="8 14" id="KW-0472">Membrane</keyword>
<gene>
    <name evidence="16" type="primary">plppr5a</name>
</gene>
<sequence>MLYFQLVILAGIIMLAYYFEYTDTFNIHIQGFFCHDSSYMKPYMGPEESSAIPPPILYAVVSGVPVLVITSMESFLFLLQYVSEDLDNREKVIVMGDCCYLNPLVRRIGCFLGVFAFGLFSTDIFANAGQVVTGSLSPYFLTVCKPNYTSLGCAQYILFISQEDACTGDEEEVMGARKSFPSKEAALSAYAAVYIAIYITCTMKSNAMRLAKPLCSLGLICLAFLVCVNRVVEYRNHWCDVIAGFIIGGAIAVFMVVCIVKNFKGKAFLTEIPPEDNMDVVPMVHHPGLEDSLEKFISTQPT</sequence>
<dbReference type="PANTHER" id="PTHR10165">
    <property type="entry name" value="LIPID PHOSPHATE PHOSPHATASE"/>
    <property type="match status" value="1"/>
</dbReference>
<dbReference type="Proteomes" id="UP000694580">
    <property type="component" value="Chromosome 13"/>
</dbReference>
<dbReference type="InterPro" id="IPR043216">
    <property type="entry name" value="PAP-like"/>
</dbReference>
<dbReference type="GO" id="GO:0006644">
    <property type="term" value="P:phospholipid metabolic process"/>
    <property type="evidence" value="ECO:0007669"/>
    <property type="project" value="InterPro"/>
</dbReference>
<keyword evidence="10" id="KW-0966">Cell projection</keyword>
<evidence type="ECO:0000313" key="16">
    <source>
        <dbReference type="Ensembl" id="ENSDCDP00010037524.1"/>
    </source>
</evidence>
<evidence type="ECO:0000256" key="2">
    <source>
        <dbReference type="ARBA" id="ARBA00004651"/>
    </source>
</evidence>
<feature type="transmembrane region" description="Helical" evidence="14">
    <location>
        <begin position="56"/>
        <end position="83"/>
    </location>
</feature>
<keyword evidence="17" id="KW-1185">Reference proteome</keyword>
<feature type="domain" description="Phosphatidic acid phosphatase type 2/haloperoxidase" evidence="15">
    <location>
        <begin position="112"/>
        <end position="256"/>
    </location>
</feature>
<dbReference type="GO" id="GO:0007165">
    <property type="term" value="P:signal transduction"/>
    <property type="evidence" value="ECO:0007669"/>
    <property type="project" value="TreeGrafter"/>
</dbReference>
<dbReference type="CDD" id="cd03384">
    <property type="entry name" value="PAP2_wunen"/>
    <property type="match status" value="1"/>
</dbReference>
<dbReference type="GO" id="GO:0005886">
    <property type="term" value="C:plasma membrane"/>
    <property type="evidence" value="ECO:0007669"/>
    <property type="project" value="UniProtKB-SubCell"/>
</dbReference>
<accession>A0AAY4CXN9</accession>
<evidence type="ECO:0000313" key="17">
    <source>
        <dbReference type="Proteomes" id="UP000694580"/>
    </source>
</evidence>
<keyword evidence="9" id="KW-0325">Glycoprotein</keyword>
<keyword evidence="7 14" id="KW-1133">Transmembrane helix</keyword>
<comment type="subcellular location">
    <subcellularLocation>
        <location evidence="2">Cell membrane</location>
        <topology evidence="2">Multi-pass membrane protein</topology>
    </subcellularLocation>
    <subcellularLocation>
        <location evidence="1">Cell projection</location>
        <location evidence="1">Neuron projection</location>
    </subcellularLocation>
</comment>
<reference evidence="16" key="2">
    <citation type="submission" date="2025-08" db="UniProtKB">
        <authorList>
            <consortium name="Ensembl"/>
        </authorList>
    </citation>
    <scope>IDENTIFICATION</scope>
</reference>
<evidence type="ECO:0000256" key="12">
    <source>
        <dbReference type="ARBA" id="ARBA00031595"/>
    </source>
</evidence>
<name>A0AAY4CXN9_9TELE</name>
<feature type="transmembrane region" description="Helical" evidence="14">
    <location>
        <begin position="238"/>
        <end position="260"/>
    </location>
</feature>
<dbReference type="SMART" id="SM00014">
    <property type="entry name" value="acidPPc"/>
    <property type="match status" value="1"/>
</dbReference>
<dbReference type="InterPro" id="IPR000326">
    <property type="entry name" value="PAP2/HPO"/>
</dbReference>
<evidence type="ECO:0000256" key="3">
    <source>
        <dbReference type="ARBA" id="ARBA00008816"/>
    </source>
</evidence>
<evidence type="ECO:0000256" key="14">
    <source>
        <dbReference type="SAM" id="Phobius"/>
    </source>
</evidence>
<comment type="function">
    <text evidence="11">May play a role in neurite outgrowth and neurogenesis.</text>
</comment>
<keyword evidence="6 14" id="KW-0812">Transmembrane</keyword>
<feature type="transmembrane region" description="Helical" evidence="14">
    <location>
        <begin position="185"/>
        <end position="202"/>
    </location>
</feature>
<evidence type="ECO:0000256" key="4">
    <source>
        <dbReference type="ARBA" id="ARBA00018405"/>
    </source>
</evidence>
<evidence type="ECO:0000256" key="5">
    <source>
        <dbReference type="ARBA" id="ARBA00022475"/>
    </source>
</evidence>
<evidence type="ECO:0000256" key="6">
    <source>
        <dbReference type="ARBA" id="ARBA00022692"/>
    </source>
</evidence>
<dbReference type="Gene3D" id="1.20.144.10">
    <property type="entry name" value="Phosphatidic acid phosphatase type 2/haloperoxidase"/>
    <property type="match status" value="1"/>
</dbReference>
<dbReference type="PANTHER" id="PTHR10165:SF17">
    <property type="entry name" value="PHOSPHOLIPID PHOSPHATASE-RELATED PROTEIN TYPE 5"/>
    <property type="match status" value="1"/>
</dbReference>
<dbReference type="Ensembl" id="ENSDCDT00010047105.1">
    <property type="protein sequence ID" value="ENSDCDP00010037524.1"/>
    <property type="gene ID" value="ENSDCDG00010024464.1"/>
</dbReference>
<evidence type="ECO:0000259" key="15">
    <source>
        <dbReference type="SMART" id="SM00014"/>
    </source>
</evidence>
<proteinExistence type="inferred from homology"/>
<evidence type="ECO:0000256" key="10">
    <source>
        <dbReference type="ARBA" id="ARBA00023273"/>
    </source>
</evidence>
<evidence type="ECO:0000256" key="7">
    <source>
        <dbReference type="ARBA" id="ARBA00022989"/>
    </source>
</evidence>
<dbReference type="InterPro" id="IPR036938">
    <property type="entry name" value="PAP2/HPO_sf"/>
</dbReference>
<dbReference type="FunFam" id="1.20.144.10:FF:000005">
    <property type="entry name" value="phospholipid phosphatase-related protein type 1"/>
    <property type="match status" value="1"/>
</dbReference>
<dbReference type="SUPFAM" id="SSF48317">
    <property type="entry name" value="Acid phosphatase/Vanadium-dependent haloperoxidase"/>
    <property type="match status" value="1"/>
</dbReference>
<reference evidence="16" key="3">
    <citation type="submission" date="2025-09" db="UniProtKB">
        <authorList>
            <consortium name="Ensembl"/>
        </authorList>
    </citation>
    <scope>IDENTIFICATION</scope>
</reference>
<dbReference type="Pfam" id="PF01569">
    <property type="entry name" value="PAP2"/>
    <property type="match status" value="1"/>
</dbReference>
<dbReference type="GO" id="GO:0043005">
    <property type="term" value="C:neuron projection"/>
    <property type="evidence" value="ECO:0007669"/>
    <property type="project" value="UniProtKB-SubCell"/>
</dbReference>
<evidence type="ECO:0000256" key="8">
    <source>
        <dbReference type="ARBA" id="ARBA00023136"/>
    </source>
</evidence>
<feature type="transmembrane region" description="Helical" evidence="14">
    <location>
        <begin position="104"/>
        <end position="126"/>
    </location>
</feature>
<dbReference type="GO" id="GO:0008195">
    <property type="term" value="F:phosphatidate phosphatase activity"/>
    <property type="evidence" value="ECO:0007669"/>
    <property type="project" value="TreeGrafter"/>
</dbReference>